<organism evidence="2 3">
    <name type="scientific">Cohnella abietis</name>
    <dbReference type="NCBI Taxonomy" id="2507935"/>
    <lineage>
        <taxon>Bacteria</taxon>
        <taxon>Bacillati</taxon>
        <taxon>Bacillota</taxon>
        <taxon>Bacilli</taxon>
        <taxon>Bacillales</taxon>
        <taxon>Paenibacillaceae</taxon>
        <taxon>Cohnella</taxon>
    </lineage>
</organism>
<evidence type="ECO:0000313" key="3">
    <source>
        <dbReference type="Proteomes" id="UP000289856"/>
    </source>
</evidence>
<keyword evidence="1" id="KW-1133">Transmembrane helix</keyword>
<sequence>MKDEENSSSVWSKYLAAKESAFGSTQEDDIHLSLEELEAVIAETAASSGLPETGMPPRSNVHPSSRRQLSRWFYLALVVLFSALVIGLFWWGREHYAE</sequence>
<dbReference type="Proteomes" id="UP000289856">
    <property type="component" value="Chromosome"/>
</dbReference>
<name>A0A3T1D4X2_9BACL</name>
<dbReference type="KEGG" id="cohn:KCTCHS21_25650"/>
<dbReference type="RefSeq" id="WP_130608428.1">
    <property type="nucleotide sequence ID" value="NZ_AP019400.1"/>
</dbReference>
<evidence type="ECO:0000313" key="2">
    <source>
        <dbReference type="EMBL" id="BBI33166.1"/>
    </source>
</evidence>
<proteinExistence type="predicted"/>
<dbReference type="EMBL" id="AP019400">
    <property type="protein sequence ID" value="BBI33166.1"/>
    <property type="molecule type" value="Genomic_DNA"/>
</dbReference>
<keyword evidence="1" id="KW-0472">Membrane</keyword>
<feature type="transmembrane region" description="Helical" evidence="1">
    <location>
        <begin position="72"/>
        <end position="92"/>
    </location>
</feature>
<keyword evidence="1" id="KW-0812">Transmembrane</keyword>
<dbReference type="OrthoDB" id="2680325at2"/>
<gene>
    <name evidence="2" type="ORF">KCTCHS21_25650</name>
</gene>
<accession>A0A3T1D4X2</accession>
<dbReference type="AlphaFoldDB" id="A0A3T1D4X2"/>
<protein>
    <submittedName>
        <fullName evidence="2">Uncharacterized protein</fullName>
    </submittedName>
</protein>
<evidence type="ECO:0000256" key="1">
    <source>
        <dbReference type="SAM" id="Phobius"/>
    </source>
</evidence>
<reference evidence="2 3" key="1">
    <citation type="submission" date="2019-01" db="EMBL/GenBank/DDBJ databases">
        <title>Complete genome sequence of Cohnella hallensis HS21 isolated from Korean fir (Abies koreana) rhizospheric soil.</title>
        <authorList>
            <person name="Jiang L."/>
            <person name="Kang S.W."/>
            <person name="Kim S."/>
            <person name="Jung J."/>
            <person name="Kim C.Y."/>
            <person name="Kim D.H."/>
            <person name="Kim S.W."/>
            <person name="Lee J."/>
        </authorList>
    </citation>
    <scope>NUCLEOTIDE SEQUENCE [LARGE SCALE GENOMIC DNA]</scope>
    <source>
        <strain evidence="2 3">HS21</strain>
    </source>
</reference>
<keyword evidence="3" id="KW-1185">Reference proteome</keyword>